<sequence length="247" mass="26332">MSRLILASVSLLALSSAALAADLAPAPAEPVSPVVAAPFTWTGFYGGLQAAYSWGKSDVKNTHNTDGAADYIGTINSDGVSGGAYLGANYQFENTSFVVGAEADGKFGAIDGKDDMVGIGISAGRPNSPTTTRVTWDGAARLRLGYAIDRFLPYIAGGVAGAEVKWRPFYPTDKAVPHQNTQWGWTIGAGLEYAVTDNLIARIEYRYTDYGSKVNPDYKITAIQDGGYKDHIDLKTNDVRVGIAYKF</sequence>
<dbReference type="EMBL" id="BSPC01000048">
    <property type="protein sequence ID" value="GLS21340.1"/>
    <property type="molecule type" value="Genomic_DNA"/>
</dbReference>
<evidence type="ECO:0000256" key="4">
    <source>
        <dbReference type="ARBA" id="ARBA00023237"/>
    </source>
</evidence>
<keyword evidence="4" id="KW-0998">Cell outer membrane</keyword>
<evidence type="ECO:0000256" key="5">
    <source>
        <dbReference type="ARBA" id="ARBA00038306"/>
    </source>
</evidence>
<dbReference type="PANTHER" id="PTHR34001:SF3">
    <property type="entry name" value="BLL7405 PROTEIN"/>
    <property type="match status" value="1"/>
</dbReference>
<comment type="caution">
    <text evidence="8">The sequence shown here is derived from an EMBL/GenBank/DDBJ whole genome shotgun (WGS) entry which is preliminary data.</text>
</comment>
<reference evidence="9" key="1">
    <citation type="journal article" date="2019" name="Int. J. Syst. Evol. Microbiol.">
        <title>The Global Catalogue of Microorganisms (GCM) 10K type strain sequencing project: providing services to taxonomists for standard genome sequencing and annotation.</title>
        <authorList>
            <consortium name="The Broad Institute Genomics Platform"/>
            <consortium name="The Broad Institute Genome Sequencing Center for Infectious Disease"/>
            <person name="Wu L."/>
            <person name="Ma J."/>
        </authorList>
    </citation>
    <scope>NUCLEOTIDE SEQUENCE [LARGE SCALE GENOMIC DNA]</scope>
    <source>
        <strain evidence="9">NBRC 101365</strain>
    </source>
</reference>
<feature type="chain" id="PRO_5046418383" evidence="6">
    <location>
        <begin position="21"/>
        <end position="247"/>
    </location>
</feature>
<evidence type="ECO:0000313" key="8">
    <source>
        <dbReference type="EMBL" id="GLS21340.1"/>
    </source>
</evidence>
<feature type="domain" description="Outer membrane protein beta-barrel" evidence="7">
    <location>
        <begin position="28"/>
        <end position="247"/>
    </location>
</feature>
<evidence type="ECO:0000259" key="7">
    <source>
        <dbReference type="Pfam" id="PF13505"/>
    </source>
</evidence>
<protein>
    <submittedName>
        <fullName evidence="8">Porin</fullName>
    </submittedName>
</protein>
<keyword evidence="2 6" id="KW-0732">Signal</keyword>
<comment type="subcellular location">
    <subcellularLocation>
        <location evidence="1">Cell outer membrane</location>
    </subcellularLocation>
</comment>
<dbReference type="Pfam" id="PF13505">
    <property type="entry name" value="OMP_b-brl"/>
    <property type="match status" value="1"/>
</dbReference>
<organism evidence="8 9">
    <name type="scientific">Labrys miyagiensis</name>
    <dbReference type="NCBI Taxonomy" id="346912"/>
    <lineage>
        <taxon>Bacteria</taxon>
        <taxon>Pseudomonadati</taxon>
        <taxon>Pseudomonadota</taxon>
        <taxon>Alphaproteobacteria</taxon>
        <taxon>Hyphomicrobiales</taxon>
        <taxon>Xanthobacteraceae</taxon>
        <taxon>Labrys</taxon>
    </lineage>
</organism>
<gene>
    <name evidence="8" type="ORF">GCM10007874_43570</name>
</gene>
<dbReference type="InterPro" id="IPR051692">
    <property type="entry name" value="OMP-like"/>
</dbReference>
<accession>A0ABQ6CR07</accession>
<dbReference type="InterPro" id="IPR027385">
    <property type="entry name" value="Beta-barrel_OMP"/>
</dbReference>
<dbReference type="Gene3D" id="2.40.160.20">
    <property type="match status" value="1"/>
</dbReference>
<dbReference type="PANTHER" id="PTHR34001">
    <property type="entry name" value="BLL7405 PROTEIN"/>
    <property type="match status" value="1"/>
</dbReference>
<evidence type="ECO:0000256" key="3">
    <source>
        <dbReference type="ARBA" id="ARBA00023136"/>
    </source>
</evidence>
<keyword evidence="9" id="KW-1185">Reference proteome</keyword>
<evidence type="ECO:0000256" key="6">
    <source>
        <dbReference type="SAM" id="SignalP"/>
    </source>
</evidence>
<evidence type="ECO:0000256" key="1">
    <source>
        <dbReference type="ARBA" id="ARBA00004442"/>
    </source>
</evidence>
<evidence type="ECO:0000313" key="9">
    <source>
        <dbReference type="Proteomes" id="UP001156882"/>
    </source>
</evidence>
<keyword evidence="3" id="KW-0472">Membrane</keyword>
<name>A0ABQ6CR07_9HYPH</name>
<evidence type="ECO:0000256" key="2">
    <source>
        <dbReference type="ARBA" id="ARBA00022729"/>
    </source>
</evidence>
<comment type="similarity">
    <text evidence="5">Belongs to the Omp25/RopB family.</text>
</comment>
<feature type="signal peptide" evidence="6">
    <location>
        <begin position="1"/>
        <end position="20"/>
    </location>
</feature>
<dbReference type="RefSeq" id="WP_284314385.1">
    <property type="nucleotide sequence ID" value="NZ_BSPC01000048.1"/>
</dbReference>
<dbReference type="SUPFAM" id="SSF56925">
    <property type="entry name" value="OMPA-like"/>
    <property type="match status" value="1"/>
</dbReference>
<proteinExistence type="inferred from homology"/>
<dbReference type="InterPro" id="IPR011250">
    <property type="entry name" value="OMP/PagP_B-barrel"/>
</dbReference>
<dbReference type="Proteomes" id="UP001156882">
    <property type="component" value="Unassembled WGS sequence"/>
</dbReference>